<dbReference type="InterPro" id="IPR006311">
    <property type="entry name" value="TAT_signal"/>
</dbReference>
<reference evidence="3 4" key="1">
    <citation type="submission" date="2018-01" db="EMBL/GenBank/DDBJ databases">
        <title>The draft genome sequence of Halioglobus japonicus S1-36.</title>
        <authorList>
            <person name="Du Z.-J."/>
            <person name="Shi M.-J."/>
        </authorList>
    </citation>
    <scope>NUCLEOTIDE SEQUENCE [LARGE SCALE GENOMIC DNA]</scope>
    <source>
        <strain evidence="3 4">S1-36</strain>
    </source>
</reference>
<feature type="signal peptide" evidence="1">
    <location>
        <begin position="1"/>
        <end position="27"/>
    </location>
</feature>
<dbReference type="Gene3D" id="3.20.20.100">
    <property type="entry name" value="NADP-dependent oxidoreductase domain"/>
    <property type="match status" value="1"/>
</dbReference>
<feature type="chain" id="PRO_5042932756" evidence="1">
    <location>
        <begin position="28"/>
        <end position="306"/>
    </location>
</feature>
<dbReference type="AlphaFoldDB" id="A0AAP8MD44"/>
<dbReference type="PANTHER" id="PTHR43638">
    <property type="entry name" value="OXIDOREDUCTASE, ALDO/KETO REDUCTASE FAMILY PROTEIN"/>
    <property type="match status" value="1"/>
</dbReference>
<keyword evidence="4" id="KW-1185">Reference proteome</keyword>
<feature type="domain" description="NADP-dependent oxidoreductase" evidence="2">
    <location>
        <begin position="46"/>
        <end position="285"/>
    </location>
</feature>
<dbReference type="SUPFAM" id="SSF51430">
    <property type="entry name" value="NAD(P)-linked oxidoreductase"/>
    <property type="match status" value="1"/>
</dbReference>
<evidence type="ECO:0000313" key="4">
    <source>
        <dbReference type="Proteomes" id="UP000235162"/>
    </source>
</evidence>
<organism evidence="3 4">
    <name type="scientific">Halioglobus japonicus</name>
    <dbReference type="NCBI Taxonomy" id="930805"/>
    <lineage>
        <taxon>Bacteria</taxon>
        <taxon>Pseudomonadati</taxon>
        <taxon>Pseudomonadota</taxon>
        <taxon>Gammaproteobacteria</taxon>
        <taxon>Cellvibrionales</taxon>
        <taxon>Halieaceae</taxon>
        <taxon>Halioglobus</taxon>
    </lineage>
</organism>
<dbReference type="Pfam" id="PF00248">
    <property type="entry name" value="Aldo_ket_red"/>
    <property type="match status" value="1"/>
</dbReference>
<comment type="caution">
    <text evidence="3">The sequence shown here is derived from an EMBL/GenBank/DDBJ whole genome shotgun (WGS) entry which is preliminary data.</text>
</comment>
<dbReference type="InterPro" id="IPR023210">
    <property type="entry name" value="NADP_OxRdtase_dom"/>
</dbReference>
<evidence type="ECO:0000313" key="3">
    <source>
        <dbReference type="EMBL" id="PLW85603.1"/>
    </source>
</evidence>
<dbReference type="PANTHER" id="PTHR43638:SF3">
    <property type="entry name" value="ALDEHYDE REDUCTASE"/>
    <property type="match status" value="1"/>
</dbReference>
<dbReference type="InterPro" id="IPR036812">
    <property type="entry name" value="NAD(P)_OxRdtase_dom_sf"/>
</dbReference>
<gene>
    <name evidence="3" type="ORF">C0029_13380</name>
</gene>
<protein>
    <submittedName>
        <fullName evidence="3">Aldo/keto reductase</fullName>
    </submittedName>
</protein>
<name>A0AAP8MD44_9GAMM</name>
<dbReference type="RefSeq" id="WP_102106352.1">
    <property type="nucleotide sequence ID" value="NZ_BMYL01000003.1"/>
</dbReference>
<dbReference type="Proteomes" id="UP000235162">
    <property type="component" value="Unassembled WGS sequence"/>
</dbReference>
<dbReference type="EMBL" id="PKUR01000003">
    <property type="protein sequence ID" value="PLW85603.1"/>
    <property type="molecule type" value="Genomic_DNA"/>
</dbReference>
<evidence type="ECO:0000256" key="1">
    <source>
        <dbReference type="SAM" id="SignalP"/>
    </source>
</evidence>
<keyword evidence="1" id="KW-0732">Signal</keyword>
<proteinExistence type="predicted"/>
<evidence type="ECO:0000259" key="2">
    <source>
        <dbReference type="Pfam" id="PF00248"/>
    </source>
</evidence>
<sequence>MITRRNAVKFGASLAAMAALPFPVSGAAPATIVRPIPSTGETIPVIGMGTSRTFDAGADEATVARLAKVMEAFFAGGGTVIDSSPMYGQAESRVGDVLRSMSASPSVFAATKVWTEGRDEGIAQMDLSAKRMAVENFDLIAVHNLVDWQTQLATLKQWKDEGKVRYIGITTSHGRDHEPLLEIMRKEPLDFVQFTYNIGNRTAEDALLPLAQDRGIATMINRPYQRGSLFKRSSNQALPEVAKDLDCTSWGQFYLKFIIGHPAVTSLIPATSKAHHMADNMGANVGPVPDAKQREEMLRVFQALSA</sequence>
<accession>A0AAP8MD44</accession>
<dbReference type="CDD" id="cd19095">
    <property type="entry name" value="AKR_PA4992-like"/>
    <property type="match status" value="1"/>
</dbReference>
<dbReference type="PROSITE" id="PS51318">
    <property type="entry name" value="TAT"/>
    <property type="match status" value="1"/>
</dbReference>